<proteinExistence type="predicted"/>
<evidence type="ECO:0000313" key="3">
    <source>
        <dbReference type="Proteomes" id="UP000823388"/>
    </source>
</evidence>
<evidence type="ECO:0000313" key="2">
    <source>
        <dbReference type="EMBL" id="KAG2578160.1"/>
    </source>
</evidence>
<feature type="compositionally biased region" description="Basic and acidic residues" evidence="1">
    <location>
        <begin position="217"/>
        <end position="228"/>
    </location>
</feature>
<organism evidence="2 3">
    <name type="scientific">Panicum virgatum</name>
    <name type="common">Blackwell switchgrass</name>
    <dbReference type="NCBI Taxonomy" id="38727"/>
    <lineage>
        <taxon>Eukaryota</taxon>
        <taxon>Viridiplantae</taxon>
        <taxon>Streptophyta</taxon>
        <taxon>Embryophyta</taxon>
        <taxon>Tracheophyta</taxon>
        <taxon>Spermatophyta</taxon>
        <taxon>Magnoliopsida</taxon>
        <taxon>Liliopsida</taxon>
        <taxon>Poales</taxon>
        <taxon>Poaceae</taxon>
        <taxon>PACMAD clade</taxon>
        <taxon>Panicoideae</taxon>
        <taxon>Panicodae</taxon>
        <taxon>Paniceae</taxon>
        <taxon>Panicinae</taxon>
        <taxon>Panicum</taxon>
        <taxon>Panicum sect. Hiantes</taxon>
    </lineage>
</organism>
<feature type="region of interest" description="Disordered" evidence="1">
    <location>
        <begin position="440"/>
        <end position="497"/>
    </location>
</feature>
<feature type="compositionally biased region" description="Basic and acidic residues" evidence="1">
    <location>
        <begin position="21"/>
        <end position="44"/>
    </location>
</feature>
<sequence length="497" mass="52908">MSEPRRFCSENLSLKKRSEGRRKNCRIDPDDGTGRTSGHHEIAKQRSPLRSIWIAVSSTRRGGKQPPARKKGRGNAGTPRARGQIQHRSRPNSPRKGQRTRRIPILVLEKKTKGDKTITRGQRRKDEQGKRQRRRIKSHLTSSRTGTEFRAGCGRGRPPDSYLGRGSRQPPAGDLAQSDPPLLPPAPAKKSPERERARHGTRGAGSAPISFGQLGDADGRRRGGEGGRKRTGCPLAYSSAPSAVAPSRRAAAANYTRRERGEEAAAVCDRCNDAGGAGRGQKEQKLPLLPLGSSAEPGRAAGVVVLGRPAGGCGDAAGRRERWVWRDEAAKDRRCSARRPAVGGPARRQAAGSSAPSALCWRKSSSSLAAPGGEAWGRAANLGSRARLTGCGTERLPSPGRSRERRCGAGLAAGRGGAVPARRLVSRGAGSAVLVKPHAGATARSAVLVEPPAGREPRGRPQRERQDLPQGRLRRGVAAPGWTPLPPGRPRQRGAVG</sequence>
<feature type="region of interest" description="Disordered" evidence="1">
    <location>
        <begin position="328"/>
        <end position="358"/>
    </location>
</feature>
<evidence type="ECO:0000256" key="1">
    <source>
        <dbReference type="SAM" id="MobiDB-lite"/>
    </source>
</evidence>
<feature type="compositionally biased region" description="Basic and acidic residues" evidence="1">
    <location>
        <begin position="453"/>
        <end position="467"/>
    </location>
</feature>
<gene>
    <name evidence="2" type="ORF">PVAP13_6NG182700</name>
</gene>
<feature type="compositionally biased region" description="Basic and acidic residues" evidence="1">
    <location>
        <begin position="108"/>
        <end position="130"/>
    </location>
</feature>
<dbReference type="EMBL" id="CM029048">
    <property type="protein sequence ID" value="KAG2578160.1"/>
    <property type="molecule type" value="Genomic_DNA"/>
</dbReference>
<comment type="caution">
    <text evidence="2">The sequence shown here is derived from an EMBL/GenBank/DDBJ whole genome shotgun (WGS) entry which is preliminary data.</text>
</comment>
<protein>
    <submittedName>
        <fullName evidence="2">Uncharacterized protein</fullName>
    </submittedName>
</protein>
<feature type="region of interest" description="Disordered" evidence="1">
    <location>
        <begin position="389"/>
        <end position="418"/>
    </location>
</feature>
<reference evidence="2" key="1">
    <citation type="submission" date="2020-05" db="EMBL/GenBank/DDBJ databases">
        <title>WGS assembly of Panicum virgatum.</title>
        <authorList>
            <person name="Lovell J.T."/>
            <person name="Jenkins J."/>
            <person name="Shu S."/>
            <person name="Juenger T.E."/>
            <person name="Schmutz J."/>
        </authorList>
    </citation>
    <scope>NUCLEOTIDE SEQUENCE</scope>
    <source>
        <strain evidence="2">AP13</strain>
    </source>
</reference>
<feature type="compositionally biased region" description="Basic residues" evidence="1">
    <location>
        <begin position="61"/>
        <end position="73"/>
    </location>
</feature>
<keyword evidence="3" id="KW-1185">Reference proteome</keyword>
<accession>A0A8T0QYN5</accession>
<feature type="compositionally biased region" description="Low complexity" evidence="1">
    <location>
        <begin position="338"/>
        <end position="352"/>
    </location>
</feature>
<feature type="region of interest" description="Disordered" evidence="1">
    <location>
        <begin position="275"/>
        <end position="294"/>
    </location>
</feature>
<name>A0A8T0QYN5_PANVG</name>
<dbReference type="AlphaFoldDB" id="A0A8T0QYN5"/>
<feature type="region of interest" description="Disordered" evidence="1">
    <location>
        <begin position="1"/>
        <end position="240"/>
    </location>
</feature>
<dbReference type="Proteomes" id="UP000823388">
    <property type="component" value="Chromosome 6N"/>
</dbReference>